<dbReference type="AlphaFoldDB" id="A0A3S3Q314"/>
<dbReference type="Proteomes" id="UP000285301">
    <property type="component" value="Unassembled WGS sequence"/>
</dbReference>
<dbReference type="Pfam" id="PF00085">
    <property type="entry name" value="Thioredoxin"/>
    <property type="match status" value="1"/>
</dbReference>
<accession>A0A3S3Q314</accession>
<dbReference type="OrthoDB" id="20229at2759"/>
<feature type="transmembrane region" description="Helical" evidence="1">
    <location>
        <begin position="92"/>
        <end position="114"/>
    </location>
</feature>
<organism evidence="3 4">
    <name type="scientific">Dinothrombium tinctorium</name>
    <dbReference type="NCBI Taxonomy" id="1965070"/>
    <lineage>
        <taxon>Eukaryota</taxon>
        <taxon>Metazoa</taxon>
        <taxon>Ecdysozoa</taxon>
        <taxon>Arthropoda</taxon>
        <taxon>Chelicerata</taxon>
        <taxon>Arachnida</taxon>
        <taxon>Acari</taxon>
        <taxon>Acariformes</taxon>
        <taxon>Trombidiformes</taxon>
        <taxon>Prostigmata</taxon>
        <taxon>Anystina</taxon>
        <taxon>Parasitengona</taxon>
        <taxon>Trombidioidea</taxon>
        <taxon>Trombidiidae</taxon>
        <taxon>Dinothrombium</taxon>
    </lineage>
</organism>
<dbReference type="STRING" id="1965070.A0A3S3Q314"/>
<dbReference type="PANTHER" id="PTHR45663:SF11">
    <property type="entry name" value="GEO12009P1"/>
    <property type="match status" value="1"/>
</dbReference>
<evidence type="ECO:0000313" key="3">
    <source>
        <dbReference type="EMBL" id="RWS13009.1"/>
    </source>
</evidence>
<keyword evidence="4" id="KW-1185">Reference proteome</keyword>
<sequence>MSLISIRELRKIIHPHYILNLLLASSYVVLKTVRPLCSFAFGNCTLDHRELEIMVYTAIVVIFRTRKQGAVNLLPYFETACMLAKMGNVVLYFYSDPVFGVVFIVCCLFHLLLIPEPSYKGPENISYLRSADFEQEIEKDKKVVWIIEMYAPWNPSCIDFASTFSELSATYALPNLKFGKVDLSRSPEIGTKFKINTSPLTKQLPTLISFVDGKEKERRPLVAPNGKVIPFSFTFENIVSTFDLNNIHKDCKQRSQSKENSKGHQKSE</sequence>
<comment type="caution">
    <text evidence="3">The sequence shown here is derived from an EMBL/GenBank/DDBJ whole genome shotgun (WGS) entry which is preliminary data.</text>
</comment>
<protein>
    <submittedName>
        <fullName evidence="3">Thioredoxin-related transmembrane protein 2-like protein</fullName>
    </submittedName>
</protein>
<reference evidence="3 4" key="1">
    <citation type="journal article" date="2018" name="Gigascience">
        <title>Genomes of trombidid mites reveal novel predicted allergens and laterally-transferred genes associated with secondary metabolism.</title>
        <authorList>
            <person name="Dong X."/>
            <person name="Chaisiri K."/>
            <person name="Xia D."/>
            <person name="Armstrong S.D."/>
            <person name="Fang Y."/>
            <person name="Donnelly M.J."/>
            <person name="Kadowaki T."/>
            <person name="McGarry J.W."/>
            <person name="Darby A.C."/>
            <person name="Makepeace B.L."/>
        </authorList>
    </citation>
    <scope>NUCLEOTIDE SEQUENCE [LARGE SCALE GENOMIC DNA]</scope>
    <source>
        <strain evidence="3">UoL-WK</strain>
    </source>
</reference>
<evidence type="ECO:0000256" key="1">
    <source>
        <dbReference type="SAM" id="Phobius"/>
    </source>
</evidence>
<dbReference type="Gene3D" id="3.40.30.10">
    <property type="entry name" value="Glutaredoxin"/>
    <property type="match status" value="1"/>
</dbReference>
<dbReference type="GO" id="GO:0015035">
    <property type="term" value="F:protein-disulfide reductase activity"/>
    <property type="evidence" value="ECO:0007669"/>
    <property type="project" value="TreeGrafter"/>
</dbReference>
<gene>
    <name evidence="3" type="ORF">B4U79_05657</name>
</gene>
<dbReference type="InterPro" id="IPR013766">
    <property type="entry name" value="Thioredoxin_domain"/>
</dbReference>
<name>A0A3S3Q314_9ACAR</name>
<dbReference type="PANTHER" id="PTHR45663">
    <property type="entry name" value="GEO12009P1"/>
    <property type="match status" value="1"/>
</dbReference>
<keyword evidence="1" id="KW-0472">Membrane</keyword>
<keyword evidence="1" id="KW-1133">Transmembrane helix</keyword>
<dbReference type="GO" id="GO:0005737">
    <property type="term" value="C:cytoplasm"/>
    <property type="evidence" value="ECO:0007669"/>
    <property type="project" value="TreeGrafter"/>
</dbReference>
<evidence type="ECO:0000259" key="2">
    <source>
        <dbReference type="Pfam" id="PF00085"/>
    </source>
</evidence>
<proteinExistence type="predicted"/>
<feature type="domain" description="Thioredoxin" evidence="2">
    <location>
        <begin position="127"/>
        <end position="215"/>
    </location>
</feature>
<keyword evidence="1 3" id="KW-0812">Transmembrane</keyword>
<evidence type="ECO:0000313" key="4">
    <source>
        <dbReference type="Proteomes" id="UP000285301"/>
    </source>
</evidence>
<dbReference type="SUPFAM" id="SSF52833">
    <property type="entry name" value="Thioredoxin-like"/>
    <property type="match status" value="1"/>
</dbReference>
<dbReference type="EMBL" id="NCKU01001137">
    <property type="protein sequence ID" value="RWS13009.1"/>
    <property type="molecule type" value="Genomic_DNA"/>
</dbReference>
<dbReference type="InterPro" id="IPR036249">
    <property type="entry name" value="Thioredoxin-like_sf"/>
</dbReference>